<evidence type="ECO:0000259" key="1">
    <source>
        <dbReference type="Pfam" id="PF01048"/>
    </source>
</evidence>
<gene>
    <name evidence="2" type="ORF">PQO03_03280</name>
</gene>
<proteinExistence type="predicted"/>
<evidence type="ECO:0000313" key="3">
    <source>
        <dbReference type="Proteomes" id="UP001214250"/>
    </source>
</evidence>
<evidence type="ECO:0000313" key="2">
    <source>
        <dbReference type="EMBL" id="WDE96982.1"/>
    </source>
</evidence>
<accession>A0ABY7VTD4</accession>
<dbReference type="InterPro" id="IPR000845">
    <property type="entry name" value="Nucleoside_phosphorylase_d"/>
</dbReference>
<sequence length="220" mass="24134">MIALLIATEFELKNQNYVWEDFEGLAITYINDGLCAIIVGAGVAKVSLSLIPLTEFKEKNSEVIFINLGIAGNLADRNLAQAYMPGKFIFNTYASNESPTAGFIEACYPGINLYQGPTLATSAMPIWEARNKDFLSKKGAELVDMEAYILASWAKQYGLTVYFIKVISDLACEESKQNFEIGALRAIEIISHGIFELDALISASIEVNSCSIKKCFGIKS</sequence>
<dbReference type="Gene3D" id="3.40.50.1580">
    <property type="entry name" value="Nucleoside phosphorylase domain"/>
    <property type="match status" value="1"/>
</dbReference>
<dbReference type="EMBL" id="CP117811">
    <property type="protein sequence ID" value="WDE96982.1"/>
    <property type="molecule type" value="Genomic_DNA"/>
</dbReference>
<dbReference type="Proteomes" id="UP001214250">
    <property type="component" value="Chromosome 1"/>
</dbReference>
<name>A0ABY7VTD4_9BACT</name>
<organism evidence="2 3">
    <name type="scientific">Lentisphaera profundi</name>
    <dbReference type="NCBI Taxonomy" id="1658616"/>
    <lineage>
        <taxon>Bacteria</taxon>
        <taxon>Pseudomonadati</taxon>
        <taxon>Lentisphaerota</taxon>
        <taxon>Lentisphaeria</taxon>
        <taxon>Lentisphaerales</taxon>
        <taxon>Lentisphaeraceae</taxon>
        <taxon>Lentisphaera</taxon>
    </lineage>
</organism>
<feature type="domain" description="Nucleoside phosphorylase" evidence="1">
    <location>
        <begin position="110"/>
        <end position="190"/>
    </location>
</feature>
<keyword evidence="3" id="KW-1185">Reference proteome</keyword>
<protein>
    <recommendedName>
        <fullName evidence="1">Nucleoside phosphorylase domain-containing protein</fullName>
    </recommendedName>
</protein>
<dbReference type="SUPFAM" id="SSF53167">
    <property type="entry name" value="Purine and uridine phosphorylases"/>
    <property type="match status" value="1"/>
</dbReference>
<reference evidence="2 3" key="1">
    <citation type="submission" date="2023-02" db="EMBL/GenBank/DDBJ databases">
        <title>Genome sequence of Lentisphaera profundi SAORIC-696.</title>
        <authorList>
            <person name="Kim e."/>
            <person name="Cho J.-C."/>
            <person name="Choi A."/>
            <person name="Kang I."/>
        </authorList>
    </citation>
    <scope>NUCLEOTIDE SEQUENCE [LARGE SCALE GENOMIC DNA]</scope>
    <source>
        <strain evidence="2 3">SAORIC-696</strain>
    </source>
</reference>
<dbReference type="RefSeq" id="WP_274151091.1">
    <property type="nucleotide sequence ID" value="NZ_CP117811.1"/>
</dbReference>
<dbReference type="InterPro" id="IPR035994">
    <property type="entry name" value="Nucleoside_phosphorylase_sf"/>
</dbReference>
<dbReference type="Pfam" id="PF01048">
    <property type="entry name" value="PNP_UDP_1"/>
    <property type="match status" value="1"/>
</dbReference>